<dbReference type="Pfam" id="PF03129">
    <property type="entry name" value="HGTP_anticodon"/>
    <property type="match status" value="1"/>
</dbReference>
<evidence type="ECO:0000256" key="8">
    <source>
        <dbReference type="ARBA" id="ARBA00023146"/>
    </source>
</evidence>
<keyword evidence="8 10" id="KW-0030">Aminoacyl-tRNA synthetase</keyword>
<dbReference type="InterPro" id="IPR036754">
    <property type="entry name" value="YbaK/aa-tRNA-synt-asso_dom_sf"/>
</dbReference>
<evidence type="ECO:0000256" key="9">
    <source>
        <dbReference type="ARBA" id="ARBA00047671"/>
    </source>
</evidence>
<keyword evidence="5 10" id="KW-0547">Nucleotide-binding</keyword>
<dbReference type="PRINTS" id="PR01046">
    <property type="entry name" value="TRNASYNTHPRO"/>
</dbReference>
<dbReference type="InterPro" id="IPR045864">
    <property type="entry name" value="aa-tRNA-synth_II/BPL/LPL"/>
</dbReference>
<dbReference type="NCBIfam" id="NF006625">
    <property type="entry name" value="PRK09194.1"/>
    <property type="match status" value="1"/>
</dbReference>
<dbReference type="SUPFAM" id="SSF52954">
    <property type="entry name" value="Class II aaRS ABD-related"/>
    <property type="match status" value="1"/>
</dbReference>
<comment type="similarity">
    <text evidence="10">Belongs to the class-II aminoacyl-tRNA synthetase family. ProS type 1 subfamily.</text>
</comment>
<dbReference type="EC" id="6.1.1.15" evidence="10"/>
<dbReference type="SUPFAM" id="SSF55681">
    <property type="entry name" value="Class II aaRS and biotin synthetases"/>
    <property type="match status" value="1"/>
</dbReference>
<comment type="function">
    <text evidence="10">Catalyzes the attachment of proline to tRNA(Pro) in a two-step reaction: proline is first activated by ATP to form Pro-AMP and then transferred to the acceptor end of tRNA(Pro). As ProRS can inadvertently accommodate and process non-cognate amino acids such as alanine and cysteine, to avoid such errors it has two additional distinct editing activities against alanine. One activity is designated as 'pretransfer' editing and involves the tRNA(Pro)-independent hydrolysis of activated Ala-AMP. The other activity is designated 'posttransfer' editing and involves deacylation of mischarged Ala-tRNA(Pro). The misacylated Cys-tRNA(Pro) is not edited by ProRS.</text>
</comment>
<name>A0A6L9SUJ9_9BIFI</name>
<dbReference type="PROSITE" id="PS50862">
    <property type="entry name" value="AA_TRNA_LIGASE_II"/>
    <property type="match status" value="1"/>
</dbReference>
<dbReference type="SUPFAM" id="SSF55826">
    <property type="entry name" value="YbaK/ProRS associated domain"/>
    <property type="match status" value="1"/>
</dbReference>
<keyword evidence="7 10" id="KW-0648">Protein biosynthesis</keyword>
<evidence type="ECO:0000256" key="1">
    <source>
        <dbReference type="ARBA" id="ARBA00004496"/>
    </source>
</evidence>
<keyword evidence="13" id="KW-1185">Reference proteome</keyword>
<dbReference type="NCBIfam" id="TIGR00409">
    <property type="entry name" value="proS_fam_II"/>
    <property type="match status" value="1"/>
</dbReference>
<dbReference type="PANTHER" id="PTHR42753">
    <property type="entry name" value="MITOCHONDRIAL RIBOSOME PROTEIN L39/PROLYL-TRNA LIGASE FAMILY MEMBER"/>
    <property type="match status" value="1"/>
</dbReference>
<comment type="subcellular location">
    <subcellularLocation>
        <location evidence="1 10">Cytoplasm</location>
    </subcellularLocation>
</comment>
<dbReference type="InterPro" id="IPR023717">
    <property type="entry name" value="Pro-tRNA-Synthase_IIa_type1"/>
</dbReference>
<dbReference type="InterPro" id="IPR006195">
    <property type="entry name" value="aa-tRNA-synth_II"/>
</dbReference>
<evidence type="ECO:0000259" key="11">
    <source>
        <dbReference type="PROSITE" id="PS50862"/>
    </source>
</evidence>
<dbReference type="InterPro" id="IPR002316">
    <property type="entry name" value="Pro-tRNA-ligase_IIa"/>
</dbReference>
<keyword evidence="3 10" id="KW-0963">Cytoplasm</keyword>
<dbReference type="GO" id="GO:0005829">
    <property type="term" value="C:cytosol"/>
    <property type="evidence" value="ECO:0007669"/>
    <property type="project" value="TreeGrafter"/>
</dbReference>
<organism evidence="12 13">
    <name type="scientific">Bifidobacterium platyrrhinorum</name>
    <dbReference type="NCBI Taxonomy" id="2661628"/>
    <lineage>
        <taxon>Bacteria</taxon>
        <taxon>Bacillati</taxon>
        <taxon>Actinomycetota</taxon>
        <taxon>Actinomycetes</taxon>
        <taxon>Bifidobacteriales</taxon>
        <taxon>Bifidobacteriaceae</taxon>
        <taxon>Bifidobacterium</taxon>
    </lineage>
</organism>
<evidence type="ECO:0000313" key="13">
    <source>
        <dbReference type="Proteomes" id="UP000483293"/>
    </source>
</evidence>
<dbReference type="InterPro" id="IPR002314">
    <property type="entry name" value="aa-tRNA-synt_IIb"/>
</dbReference>
<keyword evidence="6 10" id="KW-0067">ATP-binding</keyword>
<evidence type="ECO:0000256" key="7">
    <source>
        <dbReference type="ARBA" id="ARBA00022917"/>
    </source>
</evidence>
<protein>
    <recommendedName>
        <fullName evidence="10">Proline--tRNA ligase</fullName>
        <ecNumber evidence="10">6.1.1.15</ecNumber>
    </recommendedName>
    <alternativeName>
        <fullName evidence="10">Prolyl-tRNA synthetase</fullName>
        <shortName evidence="10">ProRS</shortName>
    </alternativeName>
</protein>
<dbReference type="EMBL" id="WHZV01000003">
    <property type="protein sequence ID" value="NEG55212.1"/>
    <property type="molecule type" value="Genomic_DNA"/>
</dbReference>
<feature type="domain" description="Aminoacyl-transfer RNA synthetases class-II family profile" evidence="11">
    <location>
        <begin position="44"/>
        <end position="492"/>
    </location>
</feature>
<evidence type="ECO:0000313" key="12">
    <source>
        <dbReference type="EMBL" id="NEG55212.1"/>
    </source>
</evidence>
<dbReference type="GO" id="GO:0005524">
    <property type="term" value="F:ATP binding"/>
    <property type="evidence" value="ECO:0007669"/>
    <property type="project" value="UniProtKB-UniRule"/>
</dbReference>
<dbReference type="InterPro" id="IPR007214">
    <property type="entry name" value="YbaK/aa-tRNA-synth-assoc-dom"/>
</dbReference>
<dbReference type="PANTHER" id="PTHR42753:SF2">
    <property type="entry name" value="PROLINE--TRNA LIGASE"/>
    <property type="match status" value="1"/>
</dbReference>
<dbReference type="InterPro" id="IPR033730">
    <property type="entry name" value="ProRS_core_prok"/>
</dbReference>
<dbReference type="InterPro" id="IPR004154">
    <property type="entry name" value="Anticodon-bd"/>
</dbReference>
<dbReference type="AlphaFoldDB" id="A0A6L9SUJ9"/>
<dbReference type="InterPro" id="IPR036621">
    <property type="entry name" value="Anticodon-bd_dom_sf"/>
</dbReference>
<accession>A0A6L9SUJ9</accession>
<dbReference type="Pfam" id="PF00587">
    <property type="entry name" value="tRNA-synt_2b"/>
    <property type="match status" value="1"/>
</dbReference>
<evidence type="ECO:0000256" key="4">
    <source>
        <dbReference type="ARBA" id="ARBA00022598"/>
    </source>
</evidence>
<comment type="catalytic activity">
    <reaction evidence="9 10">
        <text>tRNA(Pro) + L-proline + ATP = L-prolyl-tRNA(Pro) + AMP + diphosphate</text>
        <dbReference type="Rhea" id="RHEA:14305"/>
        <dbReference type="Rhea" id="RHEA-COMP:9700"/>
        <dbReference type="Rhea" id="RHEA-COMP:9702"/>
        <dbReference type="ChEBI" id="CHEBI:30616"/>
        <dbReference type="ChEBI" id="CHEBI:33019"/>
        <dbReference type="ChEBI" id="CHEBI:60039"/>
        <dbReference type="ChEBI" id="CHEBI:78442"/>
        <dbReference type="ChEBI" id="CHEBI:78532"/>
        <dbReference type="ChEBI" id="CHEBI:456215"/>
        <dbReference type="EC" id="6.1.1.15"/>
    </reaction>
</comment>
<dbReference type="GO" id="GO:0002161">
    <property type="term" value="F:aminoacyl-tRNA deacylase activity"/>
    <property type="evidence" value="ECO:0007669"/>
    <property type="project" value="InterPro"/>
</dbReference>
<dbReference type="Pfam" id="PF04073">
    <property type="entry name" value="tRNA_edit"/>
    <property type="match status" value="1"/>
</dbReference>
<dbReference type="GO" id="GO:0004827">
    <property type="term" value="F:proline-tRNA ligase activity"/>
    <property type="evidence" value="ECO:0007669"/>
    <property type="project" value="UniProtKB-UniRule"/>
</dbReference>
<gene>
    <name evidence="10" type="primary">proS</name>
    <name evidence="12" type="ORF">GFD21_05395</name>
</gene>
<dbReference type="InterPro" id="IPR004500">
    <property type="entry name" value="Pro-tRNA-synth_IIa_bac-type"/>
</dbReference>
<dbReference type="InterPro" id="IPR044140">
    <property type="entry name" value="ProRS_anticodon_short"/>
</dbReference>
<evidence type="ECO:0000256" key="2">
    <source>
        <dbReference type="ARBA" id="ARBA00011738"/>
    </source>
</evidence>
<dbReference type="Gene3D" id="3.30.930.10">
    <property type="entry name" value="Bira Bifunctional Protein, Domain 2"/>
    <property type="match status" value="2"/>
</dbReference>
<dbReference type="InterPro" id="IPR050062">
    <property type="entry name" value="Pro-tRNA_synthetase"/>
</dbReference>
<evidence type="ECO:0000256" key="6">
    <source>
        <dbReference type="ARBA" id="ARBA00022840"/>
    </source>
</evidence>
<evidence type="ECO:0000256" key="3">
    <source>
        <dbReference type="ARBA" id="ARBA00022490"/>
    </source>
</evidence>
<dbReference type="GO" id="GO:0006433">
    <property type="term" value="P:prolyl-tRNA aminoacylation"/>
    <property type="evidence" value="ECO:0007669"/>
    <property type="project" value="UniProtKB-UniRule"/>
</dbReference>
<comment type="domain">
    <text evidence="10">Consists of three domains: the N-terminal catalytic domain, the editing domain and the C-terminal anticodon-binding domain.</text>
</comment>
<evidence type="ECO:0000256" key="5">
    <source>
        <dbReference type="ARBA" id="ARBA00022741"/>
    </source>
</evidence>
<reference evidence="12 13" key="1">
    <citation type="submission" date="2019-10" db="EMBL/GenBank/DDBJ databases">
        <title>Bifidobacterium from non-human primates.</title>
        <authorList>
            <person name="Modesto M."/>
        </authorList>
    </citation>
    <scope>NUCLEOTIDE SEQUENCE [LARGE SCALE GENOMIC DNA]</scope>
    <source>
        <strain evidence="12 13">SMA15</strain>
    </source>
</reference>
<comment type="subunit">
    <text evidence="2 10">Homodimer.</text>
</comment>
<dbReference type="CDD" id="cd00861">
    <property type="entry name" value="ProRS_anticodon_short"/>
    <property type="match status" value="1"/>
</dbReference>
<comment type="caution">
    <text evidence="12">The sequence shown here is derived from an EMBL/GenBank/DDBJ whole genome shotgun (WGS) entry which is preliminary data.</text>
</comment>
<dbReference type="HAMAP" id="MF_01569">
    <property type="entry name" value="Pro_tRNA_synth_type1"/>
    <property type="match status" value="1"/>
</dbReference>
<evidence type="ECO:0000256" key="10">
    <source>
        <dbReference type="HAMAP-Rule" id="MF_01569"/>
    </source>
</evidence>
<sequence>MSTLFLRTLREDPADADVDSAKLLQRAGYIRKAAPGIWTWLPLGLKVLNKIEEIIREEMAGIGAQEVHFPALLPREPYEATHRWEEYGDNIFRLKDRHKADYLLAPTHEEMFTLLVKDMYSSYKDLPVTLYQIQTKYRDEFRPRAGLIRGREFVMKDAYSFSIDEEGLKKAYYDERGAYERVFQRLDLKYVPVFAMSGPMGGSASEEFLAPMPIGEDTFALAPSGKAWNVEALHTPELPEIDCSATPAAHKEATPDAKTIDKMIERADADHPRADGRGWAASDILKNVAITIKHPEDEDHDEPWREVVVVGVPGDRTVDMKRLEAQFAPAEIEEAAEDDLKKHPELVLGYIGPMVLGPQAEAAGVENPCRYFVDAHVVKGSAWFTGADEHEVDYYDLVYGRDFEADGTVEAVEVRHGDMSPDGSGPLSFERGVEIGQVFQLGLKYSKALDLKVLDQNGKAVPVWMGCYGIGVSRVLACIAETHHDERGLAWPKVCAPAQVHVVATGKNAEAFDGAEKLVDELEANGVEVIYDDRRKVSPGVKFKDAELIGVPVIAVVGRDFVNDGTIEIRDRDGGNKVVVPAADAVKELLERL</sequence>
<dbReference type="Proteomes" id="UP000483293">
    <property type="component" value="Unassembled WGS sequence"/>
</dbReference>
<dbReference type="Gene3D" id="3.40.50.800">
    <property type="entry name" value="Anticodon-binding domain"/>
    <property type="match status" value="1"/>
</dbReference>
<keyword evidence="4 10" id="KW-0436">Ligase</keyword>
<proteinExistence type="inferred from homology"/>
<dbReference type="CDD" id="cd00779">
    <property type="entry name" value="ProRS_core_prok"/>
    <property type="match status" value="1"/>
</dbReference>